<dbReference type="GO" id="GO:0031431">
    <property type="term" value="C:Dbf4-dependent protein kinase complex"/>
    <property type="evidence" value="ECO:0007669"/>
    <property type="project" value="TreeGrafter"/>
</dbReference>
<dbReference type="EMBL" id="CVMV01000059">
    <property type="protein sequence ID" value="CRG96393.1"/>
    <property type="molecule type" value="Genomic_DNA"/>
</dbReference>
<feature type="compositionally biased region" description="Basic and acidic residues" evidence="1">
    <location>
        <begin position="1434"/>
        <end position="1448"/>
    </location>
</feature>
<evidence type="ECO:0000313" key="4">
    <source>
        <dbReference type="Proteomes" id="UP000220797"/>
    </source>
</evidence>
<feature type="compositionally biased region" description="Low complexity" evidence="1">
    <location>
        <begin position="1468"/>
        <end position="1487"/>
    </location>
</feature>
<dbReference type="GeneID" id="39732147"/>
<keyword evidence="4" id="KW-1185">Reference proteome</keyword>
<dbReference type="Proteomes" id="UP000220797">
    <property type="component" value="Unassembled WGS sequence"/>
</dbReference>
<keyword evidence="2" id="KW-0812">Transmembrane</keyword>
<reference evidence="3" key="1">
    <citation type="submission" date="2015-04" db="EMBL/GenBank/DDBJ databases">
        <authorList>
            <consortium name="Pathogen Informatics"/>
        </authorList>
    </citation>
    <scope>NUCLEOTIDE SEQUENCE [LARGE SCALE GENOMIC DNA]</scope>
    <source>
        <strain evidence="3">8A</strain>
    </source>
</reference>
<organism evidence="3 4">
    <name type="scientific">Plasmodium gallinaceum</name>
    <dbReference type="NCBI Taxonomy" id="5849"/>
    <lineage>
        <taxon>Eukaryota</taxon>
        <taxon>Sar</taxon>
        <taxon>Alveolata</taxon>
        <taxon>Apicomplexa</taxon>
        <taxon>Aconoidasida</taxon>
        <taxon>Haemosporida</taxon>
        <taxon>Plasmodiidae</taxon>
        <taxon>Plasmodium</taxon>
        <taxon>Plasmodium (Haemamoeba)</taxon>
    </lineage>
</organism>
<dbReference type="RefSeq" id="XP_028529198.1">
    <property type="nucleotide sequence ID" value="XM_028672669.1"/>
</dbReference>
<sequence>MDKFKKCRKRNFRSLKKNRFIKKNDKAKEKINSSQNDFITNIIIKYLNNKKIKKKNNVEDTNEFITENVTENLKEKLFMGKKIVETDLINNCLIYDKNETLKRISYKILYNVMKTCIDHENVLMKVEELGFTAENIRDKNDETINICSKYKIDIFFNYIYKNLKVIKTTKNFDLLYKLMNVIKSIIIIIPYIYKIKFLFYFCSIFNIYQKHYEDKNNKPLENINTNDRNHSIILNVSEDEFLNLFLDLINDLINLKDNYNNYDDNYYIFNYFILRWILVYFKNKFNFFSKKKISSLIKSKYIILLFSILKHLHESTNFNLEKSDERKENLYINVIKETEQELCKIENLREEKNNLYDNEDFRFTERNFLDNLCINQNIKIEKIKKKKDSIKKMIENFYHQVDMNIEKSMKEVKDTMNTLTQNIFITIFNLFHHCHILYKHVVLLYFSFHFLKLSKFDYSYFIIFNSFQFLNKLLTVHNFLIHSLIFLAIQEVLTLYENVIIHLYKEKNDLSEEFYQFFDKFNNKHKNLYTNIITRVWNLYMLIISDEYKKRERSNFDEKKYQNINAIKEQTNTTNTNKLTSVIKINTLEFSNEYKEFLLNNIDENYKNNLTNCLTKSFRVLGLDFFLEEYFFFCSKELLSEDIFILNRIFKDSNKTYYGGNFKFLMNFCYPLLIFYIDLYEKEELALKKKQFLTYIKNLLIHFSCSLNDCINLYYFLSTNIEDLYVLVTKFVNCNDFNLLPLFINFFERFYLSTMKIKEKHNFLPYFSRNKMKDIKCKYTNINLKKNCFFLEQITDNLLKILLPRFISILSINFEKKFLFNKEKDSIEDTHMAVENFSNLIHLCLHFSSNTNFNEILIIVEQLISRNEIENEIFALISILTVLKIFIPFFSFDQINKASFYYIKLLQSVNILLNNKLSNFSLINREENLSRINNNQIKSCNQTKTSQTNNENDINYNINNLNQLNIDNVNKSNNINSDINDTNQLNNNNTNTLNNLNCNVNYLNQLNNNIVNNLDNLNNGVIYNINDLNNMNVNNLSNRNININDLDQINNKKDKCLNEIKTVNIRDIGHSKNKCNINNKKNKNGKKKNAKNINISIKNSFAKEKKNSLKKEKLKKMKIKKNIKEDVEKLKFTKILIFDNVAILYKYFGNIFLKKKKILLLNDNTKRKNNLENEMFYLNSNEMDIYNNIYVDNKIIEYKLPLMIQKEYILLFFENMHNYNINKYIKKFYLYINYLTFYLKECKNFDISYCNNLFFQILPIIMKSLFYINKKFTTKLRKNCLFENIIQIGIADIKKLFFHVTPGLLLEENNCKKISMYILYLVIKNYKIEYDDQVKIFDICLALSNTNENNILKTYLKFLLSCMNIFNNKIILNNTNNLIKILNDISYNKSFRFLIEKFLLKLNSSLEINVLKNCLSKSNRKIFNKLIRKKIDNDNNEKSKNKRKEIEKRKRKLNNGYISSSSEASLLLSHPSSHSSSDESYIESNLSDNKDDDIMEKMKKQDKKNITPHKKKEKIKLNNKLKNNVKKKNENKNLKDFFETLKNSRGEKETNYIKSILKQILTNKKKKRQNKNFKLKYNQNVSNILNNLQISILKKYKNLDFSLTKQKEINDLFREHYFIKQNKNKTKKNKKENVSDSYSEDNFEINNEGKIVIPLVDSSSYLKIKKKDELLNKKYNNLNEKQNMHSKFKLNRKSKNTKKKDYFVTADKNLYKSKKGEGDIIKKNKLLPYSYVALKPIMTKDKFRAKTLNAFRSIKNNSKRKNKKRR</sequence>
<proteinExistence type="predicted"/>
<evidence type="ECO:0000256" key="2">
    <source>
        <dbReference type="SAM" id="Phobius"/>
    </source>
</evidence>
<feature type="region of interest" description="Disordered" evidence="1">
    <location>
        <begin position="1434"/>
        <end position="1454"/>
    </location>
</feature>
<feature type="transmembrane region" description="Helical" evidence="2">
    <location>
        <begin position="174"/>
        <end position="193"/>
    </location>
</feature>
<gene>
    <name evidence="3" type="ORF">PGAL8A_00361700</name>
</gene>
<dbReference type="InterPro" id="IPR051590">
    <property type="entry name" value="Replication_Regulatory_Kinase"/>
</dbReference>
<protein>
    <submittedName>
        <fullName evidence="3">Uncharacterized protein</fullName>
    </submittedName>
</protein>
<dbReference type="PANTHER" id="PTHR15375:SF26">
    <property type="entry name" value="PROTEIN CHIFFON"/>
    <property type="match status" value="1"/>
</dbReference>
<dbReference type="GO" id="GO:0043539">
    <property type="term" value="F:protein serine/threonine kinase activator activity"/>
    <property type="evidence" value="ECO:0007669"/>
    <property type="project" value="TreeGrafter"/>
</dbReference>
<accession>A0A1J1GV14</accession>
<comment type="caution">
    <text evidence="3">The sequence shown here is derived from an EMBL/GenBank/DDBJ whole genome shotgun (WGS) entry which is preliminary data.</text>
</comment>
<dbReference type="GO" id="GO:1901987">
    <property type="term" value="P:regulation of cell cycle phase transition"/>
    <property type="evidence" value="ECO:0007669"/>
    <property type="project" value="TreeGrafter"/>
</dbReference>
<feature type="region of interest" description="Disordered" evidence="1">
    <location>
        <begin position="1468"/>
        <end position="1492"/>
    </location>
</feature>
<dbReference type="GO" id="GO:0010571">
    <property type="term" value="P:positive regulation of nuclear cell cycle DNA replication"/>
    <property type="evidence" value="ECO:0007669"/>
    <property type="project" value="TreeGrafter"/>
</dbReference>
<keyword evidence="2" id="KW-0472">Membrane</keyword>
<evidence type="ECO:0000313" key="3">
    <source>
        <dbReference type="EMBL" id="CRG96393.1"/>
    </source>
</evidence>
<dbReference type="PANTHER" id="PTHR15375">
    <property type="entry name" value="ACTIVATOR OF S-PHASE KINASE-RELATED"/>
    <property type="match status" value="1"/>
</dbReference>
<dbReference type="OMA" id="CSIFNIY"/>
<dbReference type="VEuPathDB" id="PlasmoDB:PGAL8A_00361700"/>
<dbReference type="OrthoDB" id="376316at2759"/>
<name>A0A1J1GV14_PLAGA</name>
<evidence type="ECO:0000256" key="1">
    <source>
        <dbReference type="SAM" id="MobiDB-lite"/>
    </source>
</evidence>
<keyword evidence="2" id="KW-1133">Transmembrane helix</keyword>